<dbReference type="EMBL" id="CP019602">
    <property type="protein sequence ID" value="ARU14871.1"/>
    <property type="molecule type" value="Genomic_DNA"/>
</dbReference>
<comment type="similarity">
    <text evidence="2">Belongs to the EamA transporter family.</text>
</comment>
<dbReference type="InterPro" id="IPR037185">
    <property type="entry name" value="EmrE-like"/>
</dbReference>
<feature type="transmembrane region" description="Helical" evidence="7">
    <location>
        <begin position="282"/>
        <end position="300"/>
    </location>
</feature>
<sequence length="342" mass="36327">MSPPPSANGAQASLLKRWGPFVLVTLIWSSTWLVIKDQIGLGTPGWSITLRFAIATIGMFLLCAVRGDGWRLKPGWLPVVGLGGICQFTGNFQFVYRAEQYLTSGIVAVFFGLLLVPNAILSRLVLGQRSSKRFIVGSGIAIAGIMLLFAHEYRTAGVDRGVVAGIVLATLAMLAASIANITQATPAAHRQPFLPMLAWSMALGTVIDAALALGMEGWPVWPDGWRYYAGVGYLAIIGSVATFPLYFGLVRTMGAGQAAYVGVAVPPIAMLISTLFEGYQWSVMAAGGVALAMVGLIIAIRTRPKPRSTKGEAEPPLSAETAIREAGRVAGREAGRTPEREP</sequence>
<keyword evidence="10" id="KW-1185">Reference proteome</keyword>
<dbReference type="RefSeq" id="WP_066841938.1">
    <property type="nucleotide sequence ID" value="NZ_CP019602.1"/>
</dbReference>
<reference evidence="9 10" key="1">
    <citation type="submission" date="2017-01" db="EMBL/GenBank/DDBJ databases">
        <title>Complete genome sequence of esterase-producing bacterium Croceicoccus marinus E4A9.</title>
        <authorList>
            <person name="Wu Y.-H."/>
            <person name="Cheng H."/>
            <person name="Xu L."/>
            <person name="Huo Y.-Y."/>
            <person name="Wang C.-S."/>
            <person name="Xu X.-W."/>
        </authorList>
    </citation>
    <scope>NUCLEOTIDE SEQUENCE [LARGE SCALE GENOMIC DNA]</scope>
    <source>
        <strain evidence="9 10">E4A9</strain>
    </source>
</reference>
<evidence type="ECO:0000256" key="1">
    <source>
        <dbReference type="ARBA" id="ARBA00004141"/>
    </source>
</evidence>
<evidence type="ECO:0000259" key="8">
    <source>
        <dbReference type="Pfam" id="PF00892"/>
    </source>
</evidence>
<organism evidence="9 10">
    <name type="scientific">Croceicoccus marinus</name>
    <dbReference type="NCBI Taxonomy" id="450378"/>
    <lineage>
        <taxon>Bacteria</taxon>
        <taxon>Pseudomonadati</taxon>
        <taxon>Pseudomonadota</taxon>
        <taxon>Alphaproteobacteria</taxon>
        <taxon>Sphingomonadales</taxon>
        <taxon>Erythrobacteraceae</taxon>
        <taxon>Croceicoccus</taxon>
    </lineage>
</organism>
<feature type="compositionally biased region" description="Basic and acidic residues" evidence="6">
    <location>
        <begin position="322"/>
        <end position="342"/>
    </location>
</feature>
<dbReference type="KEGG" id="cman:A9D14_00175"/>
<keyword evidence="4 7" id="KW-1133">Transmembrane helix</keyword>
<evidence type="ECO:0000256" key="4">
    <source>
        <dbReference type="ARBA" id="ARBA00022989"/>
    </source>
</evidence>
<feature type="transmembrane region" description="Helical" evidence="7">
    <location>
        <begin position="18"/>
        <end position="35"/>
    </location>
</feature>
<feature type="transmembrane region" description="Helical" evidence="7">
    <location>
        <begin position="258"/>
        <end position="276"/>
    </location>
</feature>
<proteinExistence type="inferred from homology"/>
<feature type="transmembrane region" description="Helical" evidence="7">
    <location>
        <begin position="162"/>
        <end position="181"/>
    </location>
</feature>
<dbReference type="PANTHER" id="PTHR32322:SF2">
    <property type="entry name" value="EAMA DOMAIN-CONTAINING PROTEIN"/>
    <property type="match status" value="1"/>
</dbReference>
<comment type="subcellular location">
    <subcellularLocation>
        <location evidence="1">Membrane</location>
        <topology evidence="1">Multi-pass membrane protein</topology>
    </subcellularLocation>
</comment>
<feature type="transmembrane region" description="Helical" evidence="7">
    <location>
        <begin position="101"/>
        <end position="121"/>
    </location>
</feature>
<dbReference type="STRING" id="450378.GCA_001661675_00035"/>
<keyword evidence="3 7" id="KW-0812">Transmembrane</keyword>
<evidence type="ECO:0000313" key="9">
    <source>
        <dbReference type="EMBL" id="ARU14871.1"/>
    </source>
</evidence>
<evidence type="ECO:0000256" key="6">
    <source>
        <dbReference type="SAM" id="MobiDB-lite"/>
    </source>
</evidence>
<feature type="transmembrane region" description="Helical" evidence="7">
    <location>
        <begin position="47"/>
        <end position="64"/>
    </location>
</feature>
<feature type="transmembrane region" description="Helical" evidence="7">
    <location>
        <begin position="76"/>
        <end position="95"/>
    </location>
</feature>
<dbReference type="InterPro" id="IPR000620">
    <property type="entry name" value="EamA_dom"/>
</dbReference>
<dbReference type="SUPFAM" id="SSF103481">
    <property type="entry name" value="Multidrug resistance efflux transporter EmrE"/>
    <property type="match status" value="2"/>
</dbReference>
<dbReference type="AlphaFoldDB" id="A0A1Z1F7U4"/>
<evidence type="ECO:0000256" key="3">
    <source>
        <dbReference type="ARBA" id="ARBA00022692"/>
    </source>
</evidence>
<feature type="region of interest" description="Disordered" evidence="6">
    <location>
        <begin position="305"/>
        <end position="342"/>
    </location>
</feature>
<evidence type="ECO:0000256" key="7">
    <source>
        <dbReference type="SAM" id="Phobius"/>
    </source>
</evidence>
<evidence type="ECO:0000256" key="2">
    <source>
        <dbReference type="ARBA" id="ARBA00007362"/>
    </source>
</evidence>
<dbReference type="Proteomes" id="UP000195807">
    <property type="component" value="Chromosome"/>
</dbReference>
<name>A0A1Z1F7U4_9SPHN</name>
<protein>
    <submittedName>
        <fullName evidence="9">EamA family transporter</fullName>
    </submittedName>
</protein>
<accession>A0A1Z1F7U4</accession>
<gene>
    <name evidence="9" type="ORF">A9D14_00175</name>
</gene>
<dbReference type="Pfam" id="PF00892">
    <property type="entry name" value="EamA"/>
    <property type="match status" value="2"/>
</dbReference>
<keyword evidence="5 7" id="KW-0472">Membrane</keyword>
<dbReference type="GO" id="GO:0016020">
    <property type="term" value="C:membrane"/>
    <property type="evidence" value="ECO:0007669"/>
    <property type="project" value="UniProtKB-SubCell"/>
</dbReference>
<evidence type="ECO:0000256" key="5">
    <source>
        <dbReference type="ARBA" id="ARBA00023136"/>
    </source>
</evidence>
<feature type="domain" description="EamA" evidence="8">
    <location>
        <begin position="164"/>
        <end position="299"/>
    </location>
</feature>
<dbReference type="InterPro" id="IPR050638">
    <property type="entry name" value="AA-Vitamin_Transporters"/>
</dbReference>
<feature type="transmembrane region" description="Helical" evidence="7">
    <location>
        <begin position="227"/>
        <end position="246"/>
    </location>
</feature>
<feature type="domain" description="EamA" evidence="8">
    <location>
        <begin position="22"/>
        <end position="149"/>
    </location>
</feature>
<feature type="transmembrane region" description="Helical" evidence="7">
    <location>
        <begin position="193"/>
        <end position="215"/>
    </location>
</feature>
<dbReference type="PANTHER" id="PTHR32322">
    <property type="entry name" value="INNER MEMBRANE TRANSPORTER"/>
    <property type="match status" value="1"/>
</dbReference>
<evidence type="ECO:0000313" key="10">
    <source>
        <dbReference type="Proteomes" id="UP000195807"/>
    </source>
</evidence>
<feature type="transmembrane region" description="Helical" evidence="7">
    <location>
        <begin position="133"/>
        <end position="150"/>
    </location>
</feature>